<reference evidence="2 3" key="1">
    <citation type="submission" date="2024-09" db="EMBL/GenBank/DDBJ databases">
        <authorList>
            <person name="Sun Q."/>
            <person name="Mori K."/>
        </authorList>
    </citation>
    <scope>NUCLEOTIDE SEQUENCE [LARGE SCALE GENOMIC DNA]</scope>
    <source>
        <strain evidence="2 3">JCM 13852</strain>
    </source>
</reference>
<keyword evidence="3" id="KW-1185">Reference proteome</keyword>
<dbReference type="NCBIfam" id="TIGR03897">
    <property type="entry name" value="lanti_2_LanM"/>
    <property type="match status" value="1"/>
</dbReference>
<dbReference type="CDD" id="cd04792">
    <property type="entry name" value="LanM-like"/>
    <property type="match status" value="1"/>
</dbReference>
<name>A0ABV5TWT7_9PSEU</name>
<evidence type="ECO:0000313" key="3">
    <source>
        <dbReference type="Proteomes" id="UP001589535"/>
    </source>
</evidence>
<dbReference type="EMBL" id="JBHMBK010000002">
    <property type="protein sequence ID" value="MFB9683507.1"/>
    <property type="molecule type" value="Genomic_DNA"/>
</dbReference>
<dbReference type="Gene3D" id="1.50.10.10">
    <property type="match status" value="2"/>
</dbReference>
<dbReference type="InterPro" id="IPR011009">
    <property type="entry name" value="Kinase-like_dom_sf"/>
</dbReference>
<dbReference type="SUPFAM" id="SSF158745">
    <property type="entry name" value="LanC-like"/>
    <property type="match status" value="1"/>
</dbReference>
<dbReference type="Pfam" id="PF13575">
    <property type="entry name" value="DUF4135"/>
    <property type="match status" value="1"/>
</dbReference>
<dbReference type="Pfam" id="PF05147">
    <property type="entry name" value="LANC_like"/>
    <property type="match status" value="2"/>
</dbReference>
<comment type="caution">
    <text evidence="2">The sequence shown here is derived from an EMBL/GenBank/DDBJ whole genome shotgun (WGS) entry which is preliminary data.</text>
</comment>
<accession>A0ABV5TWT7</accession>
<sequence>MSQTVERPEQAPHEAPAWWTAARLPGEAGGDRPAWALLADGVLASLPAEGDWPAPVDADGDRVFRHAVLPFAAATRALLVEREPAAERVWSGVETWLCGQLTALAARTFVLELHAAKKAGRLRGATGRDRFVDFLRLLGSREYLTDVLGRHPVLARLLAQTCLRTADAVAELLTRFAADRADLGAGLLAGRPAELSELTLGAGDVHSGGRAVAVLGFADGRRLVYKPRPLGLLARWGELLRWFAEERPGLAPRPVGVLARDGYGWAEFVPARPCADQAGVELFYRRQGALLALLYALDATDMHCENLIACGDQPMLVDVETLFHPAFTSLTRNGPDPAAAALHRSVARTALLPTLMLGEHGALDVSAFGGGNGEQSPGEVPHWTGAGTDDMRLARGPRPYAGGANRPVLAGAEVDAGTYRQSLLSGFRAAYESLVDRRAELLGGALEGFAGEEIRLVMRPTQVYATLLADATHPAHLAAGAARPAAFAALAEDHGKAHLPALVPHEITELCDGDVPVFTTAAGSVDVTTGTGAVLPGLLAASGLDQARAKIAQLCAEDLREQEWFVEATLATRRPEVRHGAGAPLPGAVAAVVPDSQHLLALASAIGDDLVARAAHDEVRANWVGLELLDGRHWLVLPMGAGLAEGYCGTALFLAQLGELTGTSRYTELAAKAVRTLPMLVEVLAEHPELAREVGSGGFFGLGGICYALARLASLLGDRTLAGCLPAAIAATAAADAAAPVGVGEGTAGALAAMHAVHAESGLAEAAALAATLSRRLAGAPRPSAPGFLWGAAGVDWAIGRGGGITADSVAGDLGWCSGLAGRVLAAAAGPGFAARTADAFSAAVAARPPSADQSLCHGELGTLEALVVLAGQGHEPSVSALRRATSRLVGAIEGHGLQCGTPHGVASPGLLTGTGGIGFGLLRVGFAEQVPSVLLLEPSGQLRK</sequence>
<gene>
    <name evidence="2" type="ORF">ACFFTO_04870</name>
</gene>
<evidence type="ECO:0000259" key="1">
    <source>
        <dbReference type="Pfam" id="PF13575"/>
    </source>
</evidence>
<evidence type="ECO:0000313" key="2">
    <source>
        <dbReference type="EMBL" id="MFB9683507.1"/>
    </source>
</evidence>
<dbReference type="InterPro" id="IPR025410">
    <property type="entry name" value="Lant_dehyd"/>
</dbReference>
<protein>
    <submittedName>
        <fullName evidence="2">Type 2 lanthipeptide synthetase LanM family protein</fullName>
    </submittedName>
</protein>
<dbReference type="SMART" id="SM01260">
    <property type="entry name" value="LANC_like"/>
    <property type="match status" value="1"/>
</dbReference>
<dbReference type="InterPro" id="IPR007822">
    <property type="entry name" value="LANC-like"/>
</dbReference>
<dbReference type="PIRSF" id="PIRSF037228">
    <property type="entry name" value="Lant_mod_RumM"/>
    <property type="match status" value="1"/>
</dbReference>
<dbReference type="InterPro" id="IPR017146">
    <property type="entry name" value="Lanti_2_LanM"/>
</dbReference>
<dbReference type="Proteomes" id="UP001589535">
    <property type="component" value="Unassembled WGS sequence"/>
</dbReference>
<dbReference type="SUPFAM" id="SSF56112">
    <property type="entry name" value="Protein kinase-like (PK-like)"/>
    <property type="match status" value="1"/>
</dbReference>
<dbReference type="InterPro" id="IPR012341">
    <property type="entry name" value="6hp_glycosidase-like_sf"/>
</dbReference>
<proteinExistence type="predicted"/>
<feature type="domain" description="Lantibiotic biosynthesis protein dehydration" evidence="1">
    <location>
        <begin position="152"/>
        <end position="520"/>
    </location>
</feature>
<dbReference type="RefSeq" id="WP_378189503.1">
    <property type="nucleotide sequence ID" value="NZ_JBHMBK010000002.1"/>
</dbReference>
<organism evidence="2 3">
    <name type="scientific">Amycolatopsis plumensis</name>
    <dbReference type="NCBI Taxonomy" id="236508"/>
    <lineage>
        <taxon>Bacteria</taxon>
        <taxon>Bacillati</taxon>
        <taxon>Actinomycetota</taxon>
        <taxon>Actinomycetes</taxon>
        <taxon>Pseudonocardiales</taxon>
        <taxon>Pseudonocardiaceae</taxon>
        <taxon>Amycolatopsis</taxon>
    </lineage>
</organism>